<feature type="domain" description="NAD-dependent epimerase/dehydratase" evidence="3">
    <location>
        <begin position="8"/>
        <end position="270"/>
    </location>
</feature>
<dbReference type="InterPro" id="IPR001509">
    <property type="entry name" value="Epimerase_deHydtase"/>
</dbReference>
<dbReference type="PANTHER" id="PTHR10366:SF814">
    <property type="entry name" value="NAD-DEPENDENT EPIMERASE_DEHYDRATASE DOMAIN-CONTAINING PROTEIN"/>
    <property type="match status" value="1"/>
</dbReference>
<organism evidence="4 5">
    <name type="scientific">Aspergillus wentii DTO 134E9</name>
    <dbReference type="NCBI Taxonomy" id="1073089"/>
    <lineage>
        <taxon>Eukaryota</taxon>
        <taxon>Fungi</taxon>
        <taxon>Dikarya</taxon>
        <taxon>Ascomycota</taxon>
        <taxon>Pezizomycotina</taxon>
        <taxon>Eurotiomycetes</taxon>
        <taxon>Eurotiomycetidae</taxon>
        <taxon>Eurotiales</taxon>
        <taxon>Aspergillaceae</taxon>
        <taxon>Aspergillus</taxon>
        <taxon>Aspergillus subgen. Cremei</taxon>
    </lineage>
</organism>
<dbReference type="PANTHER" id="PTHR10366">
    <property type="entry name" value="NAD DEPENDENT EPIMERASE/DEHYDRATASE"/>
    <property type="match status" value="1"/>
</dbReference>
<protein>
    <recommendedName>
        <fullName evidence="3">NAD-dependent epimerase/dehydratase domain-containing protein</fullName>
    </recommendedName>
</protein>
<evidence type="ECO:0000256" key="2">
    <source>
        <dbReference type="ARBA" id="ARBA00023445"/>
    </source>
</evidence>
<dbReference type="SUPFAM" id="SSF51735">
    <property type="entry name" value="NAD(P)-binding Rossmann-fold domains"/>
    <property type="match status" value="1"/>
</dbReference>
<dbReference type="Proteomes" id="UP000184383">
    <property type="component" value="Unassembled WGS sequence"/>
</dbReference>
<proteinExistence type="inferred from homology"/>
<dbReference type="InterPro" id="IPR050425">
    <property type="entry name" value="NAD(P)_dehydrat-like"/>
</dbReference>
<dbReference type="GO" id="GO:0016616">
    <property type="term" value="F:oxidoreductase activity, acting on the CH-OH group of donors, NAD or NADP as acceptor"/>
    <property type="evidence" value="ECO:0007669"/>
    <property type="project" value="TreeGrafter"/>
</dbReference>
<dbReference type="Gene3D" id="3.40.50.720">
    <property type="entry name" value="NAD(P)-binding Rossmann-like Domain"/>
    <property type="match status" value="1"/>
</dbReference>
<dbReference type="InterPro" id="IPR036291">
    <property type="entry name" value="NAD(P)-bd_dom_sf"/>
</dbReference>
<reference evidence="5" key="1">
    <citation type="journal article" date="2017" name="Genome Biol.">
        <title>Comparative genomics reveals high biological diversity and specific adaptations in the industrially and medically important fungal genus Aspergillus.</title>
        <authorList>
            <person name="de Vries R.P."/>
            <person name="Riley R."/>
            <person name="Wiebenga A."/>
            <person name="Aguilar-Osorio G."/>
            <person name="Amillis S."/>
            <person name="Uchima C.A."/>
            <person name="Anderluh G."/>
            <person name="Asadollahi M."/>
            <person name="Askin M."/>
            <person name="Barry K."/>
            <person name="Battaglia E."/>
            <person name="Bayram O."/>
            <person name="Benocci T."/>
            <person name="Braus-Stromeyer S.A."/>
            <person name="Caldana C."/>
            <person name="Canovas D."/>
            <person name="Cerqueira G.C."/>
            <person name="Chen F."/>
            <person name="Chen W."/>
            <person name="Choi C."/>
            <person name="Clum A."/>
            <person name="Dos Santos R.A."/>
            <person name="Damasio A.R."/>
            <person name="Diallinas G."/>
            <person name="Emri T."/>
            <person name="Fekete E."/>
            <person name="Flipphi M."/>
            <person name="Freyberg S."/>
            <person name="Gallo A."/>
            <person name="Gournas C."/>
            <person name="Habgood R."/>
            <person name="Hainaut M."/>
            <person name="Harispe M.L."/>
            <person name="Henrissat B."/>
            <person name="Hilden K.S."/>
            <person name="Hope R."/>
            <person name="Hossain A."/>
            <person name="Karabika E."/>
            <person name="Karaffa L."/>
            <person name="Karanyi Z."/>
            <person name="Krasevec N."/>
            <person name="Kuo A."/>
            <person name="Kusch H."/>
            <person name="LaButti K."/>
            <person name="Lagendijk E.L."/>
            <person name="Lapidus A."/>
            <person name="Levasseur A."/>
            <person name="Lindquist E."/>
            <person name="Lipzen A."/>
            <person name="Logrieco A.F."/>
            <person name="MacCabe A."/>
            <person name="Maekelae M.R."/>
            <person name="Malavazi I."/>
            <person name="Melin P."/>
            <person name="Meyer V."/>
            <person name="Mielnichuk N."/>
            <person name="Miskei M."/>
            <person name="Molnar A.P."/>
            <person name="Mule G."/>
            <person name="Ngan C.Y."/>
            <person name="Orejas M."/>
            <person name="Orosz E."/>
            <person name="Ouedraogo J.P."/>
            <person name="Overkamp K.M."/>
            <person name="Park H.-S."/>
            <person name="Perrone G."/>
            <person name="Piumi F."/>
            <person name="Punt P.J."/>
            <person name="Ram A.F."/>
            <person name="Ramon A."/>
            <person name="Rauscher S."/>
            <person name="Record E."/>
            <person name="Riano-Pachon D.M."/>
            <person name="Robert V."/>
            <person name="Roehrig J."/>
            <person name="Ruller R."/>
            <person name="Salamov A."/>
            <person name="Salih N.S."/>
            <person name="Samson R.A."/>
            <person name="Sandor E."/>
            <person name="Sanguinetti M."/>
            <person name="Schuetze T."/>
            <person name="Sepcic K."/>
            <person name="Shelest E."/>
            <person name="Sherlock G."/>
            <person name="Sophianopoulou V."/>
            <person name="Squina F.M."/>
            <person name="Sun H."/>
            <person name="Susca A."/>
            <person name="Todd R.B."/>
            <person name="Tsang A."/>
            <person name="Unkles S.E."/>
            <person name="van de Wiele N."/>
            <person name="van Rossen-Uffink D."/>
            <person name="Oliveira J.V."/>
            <person name="Vesth T.C."/>
            <person name="Visser J."/>
            <person name="Yu J.-H."/>
            <person name="Zhou M."/>
            <person name="Andersen M.R."/>
            <person name="Archer D.B."/>
            <person name="Baker S.E."/>
            <person name="Benoit I."/>
            <person name="Brakhage A.A."/>
            <person name="Braus G.H."/>
            <person name="Fischer R."/>
            <person name="Frisvad J.C."/>
            <person name="Goldman G.H."/>
            <person name="Houbraken J."/>
            <person name="Oakley B."/>
            <person name="Pocsi I."/>
            <person name="Scazzocchio C."/>
            <person name="Seiboth B."/>
            <person name="vanKuyk P.A."/>
            <person name="Wortman J."/>
            <person name="Dyer P.S."/>
            <person name="Grigoriev I.V."/>
        </authorList>
    </citation>
    <scope>NUCLEOTIDE SEQUENCE [LARGE SCALE GENOMIC DNA]</scope>
    <source>
        <strain evidence="5">DTO 134E9</strain>
    </source>
</reference>
<keyword evidence="5" id="KW-1185">Reference proteome</keyword>
<dbReference type="AlphaFoldDB" id="A0A1L9RXB4"/>
<name>A0A1L9RXB4_ASPWE</name>
<dbReference type="OrthoDB" id="2735536at2759"/>
<gene>
    <name evidence="4" type="ORF">ASPWEDRAFT_49547</name>
</gene>
<accession>A0A1L9RXB4</accession>
<keyword evidence="1" id="KW-0560">Oxidoreductase</keyword>
<dbReference type="GeneID" id="63753139"/>
<dbReference type="STRING" id="1073089.A0A1L9RXB4"/>
<comment type="similarity">
    <text evidence="2">Belongs to the NAD(P)-dependent epimerase/dehydratase family. Dihydroflavonol-4-reductase subfamily.</text>
</comment>
<evidence type="ECO:0000256" key="1">
    <source>
        <dbReference type="ARBA" id="ARBA00023002"/>
    </source>
</evidence>
<dbReference type="RefSeq" id="XP_040693267.1">
    <property type="nucleotide sequence ID" value="XM_040837291.1"/>
</dbReference>
<dbReference type="Pfam" id="PF01370">
    <property type="entry name" value="Epimerase"/>
    <property type="match status" value="1"/>
</dbReference>
<dbReference type="EMBL" id="KV878210">
    <property type="protein sequence ID" value="OJJ39591.1"/>
    <property type="molecule type" value="Genomic_DNA"/>
</dbReference>
<dbReference type="VEuPathDB" id="FungiDB:ASPWEDRAFT_49547"/>
<sequence>MAVYNGHVLLTGANGFIASQILSILLDRGFAVTATVRSIEKADAIVKTHPSWEGKVDFVEVADLASAASFDSIFVNAKVPFEYVIHTACPVAVDPDNIQKGMIEPAVMGTTAILESAHHHGKALKRFILLSSVTAVFNPFQDMTQKGRPYTEKDWNPATAQDATEAKDPMLGYYVSKAQGEAAAWEFIRANSPSFDLVAINPDLTTGPMLHPLSGAESINGSNYLLVAAFLNGTYSDIGATRFPLYHFVDVRDVARSHVDALTNPAAGGQRILLTNSLVTPQLVANITRKNFPDLRDRVAEGNPTQILPDGVHPTRWDARASLDILAKGTKEKEWRYIDLEASVVDTVRSMTENNLI</sequence>
<evidence type="ECO:0000259" key="3">
    <source>
        <dbReference type="Pfam" id="PF01370"/>
    </source>
</evidence>
<evidence type="ECO:0000313" key="4">
    <source>
        <dbReference type="EMBL" id="OJJ39591.1"/>
    </source>
</evidence>
<evidence type="ECO:0000313" key="5">
    <source>
        <dbReference type="Proteomes" id="UP000184383"/>
    </source>
</evidence>